<evidence type="ECO:0000256" key="1">
    <source>
        <dbReference type="ARBA" id="ARBA00004123"/>
    </source>
</evidence>
<keyword evidence="4" id="KW-0963">Cytoplasm</keyword>
<gene>
    <name evidence="19" type="primary">CELF3</name>
</gene>
<feature type="domain" description="RRM" evidence="18">
    <location>
        <begin position="95"/>
        <end position="175"/>
    </location>
</feature>
<dbReference type="GeneTree" id="ENSGT00940000154716"/>
<name>A0A452T2C3_URSMA</name>
<dbReference type="CDD" id="cd12639">
    <property type="entry name" value="RRM3_CELF3_4_5_6"/>
    <property type="match status" value="1"/>
</dbReference>
<evidence type="ECO:0000256" key="5">
    <source>
        <dbReference type="ARBA" id="ARBA00022664"/>
    </source>
</evidence>
<evidence type="ECO:0000259" key="18">
    <source>
        <dbReference type="PROSITE" id="PS50102"/>
    </source>
</evidence>
<comment type="similarity">
    <text evidence="3">Belongs to the CELF/BRUNOL family.</text>
</comment>
<evidence type="ECO:0000256" key="6">
    <source>
        <dbReference type="ARBA" id="ARBA00022737"/>
    </source>
</evidence>
<evidence type="ECO:0000256" key="8">
    <source>
        <dbReference type="ARBA" id="ARBA00023242"/>
    </source>
</evidence>
<keyword evidence="6" id="KW-0677">Repeat</keyword>
<dbReference type="FunFam" id="3.30.70.330:FF:000007">
    <property type="entry name" value="CUGBP Elav-like family member 4 isoform 3"/>
    <property type="match status" value="1"/>
</dbReference>
<dbReference type="GO" id="GO:0005634">
    <property type="term" value="C:nucleus"/>
    <property type="evidence" value="ECO:0007669"/>
    <property type="project" value="UniProtKB-SubCell"/>
</dbReference>
<evidence type="ECO:0000256" key="10">
    <source>
        <dbReference type="ARBA" id="ARBA00070163"/>
    </source>
</evidence>
<dbReference type="GO" id="GO:0005737">
    <property type="term" value="C:cytoplasm"/>
    <property type="evidence" value="ECO:0007669"/>
    <property type="project" value="UniProtKB-SubCell"/>
</dbReference>
<keyword evidence="5" id="KW-0507">mRNA processing</keyword>
<evidence type="ECO:0000313" key="19">
    <source>
        <dbReference type="Ensembl" id="ENSUMAP00000002028"/>
    </source>
</evidence>
<dbReference type="CDD" id="cd12635">
    <property type="entry name" value="RRM2_CELF3_4_5_6"/>
    <property type="match status" value="1"/>
</dbReference>
<evidence type="ECO:0000256" key="11">
    <source>
        <dbReference type="ARBA" id="ARBA00077210"/>
    </source>
</evidence>
<dbReference type="PANTHER" id="PTHR24012">
    <property type="entry name" value="RNA BINDING PROTEIN"/>
    <property type="match status" value="1"/>
</dbReference>
<dbReference type="PROSITE" id="PS50102">
    <property type="entry name" value="RRM"/>
    <property type="match status" value="3"/>
</dbReference>
<dbReference type="Gene3D" id="3.30.70.330">
    <property type="match status" value="3"/>
</dbReference>
<reference evidence="19" key="1">
    <citation type="submission" date="2019-03" db="UniProtKB">
        <authorList>
            <consortium name="Ensembl"/>
        </authorList>
    </citation>
    <scope>IDENTIFICATION</scope>
</reference>
<evidence type="ECO:0000256" key="13">
    <source>
        <dbReference type="ARBA" id="ARBA00079870"/>
    </source>
</evidence>
<evidence type="ECO:0000256" key="16">
    <source>
        <dbReference type="PROSITE-ProRule" id="PRU00176"/>
    </source>
</evidence>
<evidence type="ECO:0000256" key="15">
    <source>
        <dbReference type="ARBA" id="ARBA00083395"/>
    </source>
</evidence>
<dbReference type="AlphaFoldDB" id="A0A452T2C3"/>
<dbReference type="InterPro" id="IPR012677">
    <property type="entry name" value="Nucleotide-bd_a/b_plait_sf"/>
</dbReference>
<evidence type="ECO:0000256" key="4">
    <source>
        <dbReference type="ARBA" id="ARBA00022490"/>
    </source>
</evidence>
<accession>A0A452T2C3</accession>
<evidence type="ECO:0000256" key="9">
    <source>
        <dbReference type="ARBA" id="ARBA00055885"/>
    </source>
</evidence>
<evidence type="ECO:0000256" key="2">
    <source>
        <dbReference type="ARBA" id="ARBA00004496"/>
    </source>
</evidence>
<dbReference type="FunFam" id="3.30.70.330:FF:000148">
    <property type="entry name" value="Putative CUGBP Elav-like family member 3"/>
    <property type="match status" value="1"/>
</dbReference>
<dbReference type="InterPro" id="IPR035979">
    <property type="entry name" value="RBD_domain_sf"/>
</dbReference>
<dbReference type="Ensembl" id="ENSUMAT00000002518.1">
    <property type="protein sequence ID" value="ENSUMAP00000002028.1"/>
    <property type="gene ID" value="ENSUMAG00000001772.1"/>
</dbReference>
<keyword evidence="7 16" id="KW-0694">RNA-binding</keyword>
<comment type="subcellular location">
    <subcellularLocation>
        <location evidence="2">Cytoplasm</location>
    </subcellularLocation>
    <subcellularLocation>
        <location evidence="1">Nucleus</location>
    </subcellularLocation>
</comment>
<comment type="function">
    <text evidence="9">RNA-binding protein involved in the regulation of pre-mRNA alternative splicing. Mediates exon inclusion and/or exclusion in pre-mRNA that are subject to tissue-specific and developmentally regulated alternative splicing. Specifically activates exon 5 inclusion of cardiac isoforms of TNNT2 during heart remodeling at the juvenile to adult transition. Activates the splicing of MAPT/Tau exon 10. Binds to muscle-specific splicing enhancer (MSE) intronic sites flanking the alternative exon 5 of TNNT2 pre-mRNA.</text>
</comment>
<evidence type="ECO:0000256" key="7">
    <source>
        <dbReference type="ARBA" id="ARBA00022884"/>
    </source>
</evidence>
<sequence>MKEPDAIKLFVGQIPRHLEEKDLKPIFEQFGRIFELTVIKDKYTGLHKGCAFLTYCARDSALKAQSALHEQKTLPGMNRPIQVKPADSESRGEDRKLFVGMLGKQQTDEDVRKMFEPFGTIDECTVLRGPDGTSKGCAFVKFQTHAEAQAAINTLHSSRTLPGASSSLVVKFADTEKERGLRRMQQVATQLGMFSPIALQFGAYSAYTQALMQQQAALVAAHSAYLSPMATMAAVQMQHMAAINANGLIATPITPSSGKAQAGLVGLRVNGTRQRSHPAVAQQPPPPPQQQQPQQPQQQPQQQQREGPDGCNIFIYHLPQEFTDSEILQMFVPFGHVISAKVFVDRATNQSKCFGFVSFDNPASAQAAIQAMNGFQIGMKRLKVQLKRPKDANRPY</sequence>
<protein>
    <recommendedName>
        <fullName evidence="10">CUGBP Elav-like family member 3</fullName>
    </recommendedName>
    <alternativeName>
        <fullName evidence="11">Bruno-like protein 1</fullName>
    </alternativeName>
    <alternativeName>
        <fullName evidence="15">CUG-BP- and ETR-3-like factor 3</fullName>
    </alternativeName>
    <alternativeName>
        <fullName evidence="13">ELAV-type RNA-binding protein 1</fullName>
    </alternativeName>
    <alternativeName>
        <fullName evidence="12">RNA-binding protein BRUNOL-1</fullName>
    </alternativeName>
    <alternativeName>
        <fullName evidence="14">Trinucleotide repeat-containing gene 4 protein</fullName>
    </alternativeName>
</protein>
<dbReference type="SUPFAM" id="SSF54928">
    <property type="entry name" value="RNA-binding domain, RBD"/>
    <property type="match status" value="2"/>
</dbReference>
<keyword evidence="8" id="KW-0539">Nucleus</keyword>
<dbReference type="FunFam" id="3.30.70.330:FF:000010">
    <property type="entry name" value="CUGBP Elav-like family member 4 isoform 3"/>
    <property type="match status" value="1"/>
</dbReference>
<evidence type="ECO:0000256" key="3">
    <source>
        <dbReference type="ARBA" id="ARBA00009621"/>
    </source>
</evidence>
<proteinExistence type="inferred from homology"/>
<dbReference type="GO" id="GO:0003723">
    <property type="term" value="F:RNA binding"/>
    <property type="evidence" value="ECO:0007669"/>
    <property type="project" value="UniProtKB-UniRule"/>
</dbReference>
<dbReference type="SMART" id="SM00360">
    <property type="entry name" value="RRM"/>
    <property type="match status" value="3"/>
</dbReference>
<dbReference type="InterPro" id="IPR034648">
    <property type="entry name" value="CELF3/4/5/6_RRM1"/>
</dbReference>
<feature type="compositionally biased region" description="Low complexity" evidence="17">
    <location>
        <begin position="291"/>
        <end position="304"/>
    </location>
</feature>
<evidence type="ECO:0000256" key="14">
    <source>
        <dbReference type="ARBA" id="ARBA00080025"/>
    </source>
</evidence>
<organism evidence="19">
    <name type="scientific">Ursus maritimus</name>
    <name type="common">Polar bear</name>
    <name type="synonym">Thalarctos maritimus</name>
    <dbReference type="NCBI Taxonomy" id="29073"/>
    <lineage>
        <taxon>Eukaryota</taxon>
        <taxon>Metazoa</taxon>
        <taxon>Chordata</taxon>
        <taxon>Craniata</taxon>
        <taxon>Vertebrata</taxon>
        <taxon>Euteleostomi</taxon>
        <taxon>Mammalia</taxon>
        <taxon>Eutheria</taxon>
        <taxon>Laurasiatheria</taxon>
        <taxon>Carnivora</taxon>
        <taxon>Caniformia</taxon>
        <taxon>Ursidae</taxon>
        <taxon>Ursus</taxon>
    </lineage>
</organism>
<evidence type="ECO:0000256" key="17">
    <source>
        <dbReference type="SAM" id="MobiDB-lite"/>
    </source>
</evidence>
<feature type="domain" description="RRM" evidence="18">
    <location>
        <begin position="311"/>
        <end position="389"/>
    </location>
</feature>
<dbReference type="InterPro" id="IPR000504">
    <property type="entry name" value="RRM_dom"/>
</dbReference>
<dbReference type="OMA" id="SPMTLNY"/>
<evidence type="ECO:0000256" key="12">
    <source>
        <dbReference type="ARBA" id="ARBA00077950"/>
    </source>
</evidence>
<feature type="region of interest" description="Disordered" evidence="17">
    <location>
        <begin position="273"/>
        <end position="310"/>
    </location>
</feature>
<feature type="domain" description="RRM" evidence="18">
    <location>
        <begin position="7"/>
        <end position="88"/>
    </location>
</feature>
<dbReference type="Pfam" id="PF00076">
    <property type="entry name" value="RRM_1"/>
    <property type="match status" value="3"/>
</dbReference>
<dbReference type="CDD" id="cd12632">
    <property type="entry name" value="RRM1_CELF3_4_5_6"/>
    <property type="match status" value="1"/>
</dbReference>
<dbReference type="GO" id="GO:0006397">
    <property type="term" value="P:mRNA processing"/>
    <property type="evidence" value="ECO:0007669"/>
    <property type="project" value="UniProtKB-KW"/>
</dbReference>